<evidence type="ECO:0000313" key="2">
    <source>
        <dbReference type="EMBL" id="MCF2526674.1"/>
    </source>
</evidence>
<evidence type="ECO:0000256" key="1">
    <source>
        <dbReference type="SAM" id="Phobius"/>
    </source>
</evidence>
<accession>A0AA41PXJ1</accession>
<dbReference type="EMBL" id="JAKFHA010000002">
    <property type="protein sequence ID" value="MCF2526674.1"/>
    <property type="molecule type" value="Genomic_DNA"/>
</dbReference>
<sequence>MTGAAEARARAKSVLRLRTGAILCALGAAVLLLAGAFRSTDRGLAGVVLAGFAVALTALLGWAALGFLLVRRPVAGAVPLPAEAAPEFHRMIADLAAELDVPAPDEVRVCPECDSWLEQDSGAPWARSRTVLVVGAPFLWWLRVGELRALLAPVVAGTEPAADPAVAAARAWVRRLDALAHPYAARTRPARVAPWTAPLRRVPRAFARQLLDLTRGQAETMERDIAAWASARAQDVDAPLRATAHEQVGLAYAGWDRLLTRLAAPAWNLGKYPDALMAGVVAALTELSQRDRLADAFGARLAERPACDLLVAPEQVDAQVSRLAADIFADRADRQAVGWADYPAQVIEPIWRDRAGVLVDALDASDGRPGPACVGRVLDRIREGARGAAYDPADPDRSDPDRFDPERMTEHVIALVACAAVDTGRMHAAVDWLDGAVLADGRGDTADLPGLVGQAVDDGDDRPLRTWLDGIGVRTAEPIRLGG</sequence>
<keyword evidence="1" id="KW-0472">Membrane</keyword>
<protein>
    <submittedName>
        <fullName evidence="2">Uncharacterized protein</fullName>
    </submittedName>
</protein>
<keyword evidence="1" id="KW-1133">Transmembrane helix</keyword>
<keyword evidence="1" id="KW-0812">Transmembrane</keyword>
<gene>
    <name evidence="2" type="ORF">LZ495_05485</name>
</gene>
<feature type="transmembrane region" description="Helical" evidence="1">
    <location>
        <begin position="43"/>
        <end position="70"/>
    </location>
</feature>
<feature type="transmembrane region" description="Helical" evidence="1">
    <location>
        <begin position="20"/>
        <end position="37"/>
    </location>
</feature>
<reference evidence="2" key="1">
    <citation type="submission" date="2022-01" db="EMBL/GenBank/DDBJ databases">
        <title>Genome-Based Taxonomic Classification of the Phylum Actinobacteria.</title>
        <authorList>
            <person name="Gao Y."/>
        </authorList>
    </citation>
    <scope>NUCLEOTIDE SEQUENCE</scope>
    <source>
        <strain evidence="2">KLBMP 8922</strain>
    </source>
</reference>
<name>A0AA41PXJ1_9ACTN</name>
<organism evidence="2 3">
    <name type="scientific">Yinghuangia soli</name>
    <dbReference type="NCBI Taxonomy" id="2908204"/>
    <lineage>
        <taxon>Bacteria</taxon>
        <taxon>Bacillati</taxon>
        <taxon>Actinomycetota</taxon>
        <taxon>Actinomycetes</taxon>
        <taxon>Kitasatosporales</taxon>
        <taxon>Streptomycetaceae</taxon>
        <taxon>Yinghuangia</taxon>
    </lineage>
</organism>
<evidence type="ECO:0000313" key="3">
    <source>
        <dbReference type="Proteomes" id="UP001165378"/>
    </source>
</evidence>
<dbReference type="RefSeq" id="WP_235050806.1">
    <property type="nucleotide sequence ID" value="NZ_JAKFHA010000002.1"/>
</dbReference>
<dbReference type="Proteomes" id="UP001165378">
    <property type="component" value="Unassembled WGS sequence"/>
</dbReference>
<keyword evidence="3" id="KW-1185">Reference proteome</keyword>
<comment type="caution">
    <text evidence="2">The sequence shown here is derived from an EMBL/GenBank/DDBJ whole genome shotgun (WGS) entry which is preliminary data.</text>
</comment>
<dbReference type="AlphaFoldDB" id="A0AA41PXJ1"/>
<proteinExistence type="predicted"/>